<dbReference type="Proteomes" id="UP001159405">
    <property type="component" value="Unassembled WGS sequence"/>
</dbReference>
<proteinExistence type="predicted"/>
<evidence type="ECO:0000313" key="1">
    <source>
        <dbReference type="EMBL" id="CAH3185918.1"/>
    </source>
</evidence>
<reference evidence="1 2" key="1">
    <citation type="submission" date="2022-05" db="EMBL/GenBank/DDBJ databases">
        <authorList>
            <consortium name="Genoscope - CEA"/>
            <person name="William W."/>
        </authorList>
    </citation>
    <scope>NUCLEOTIDE SEQUENCE [LARGE SCALE GENOMIC DNA]</scope>
</reference>
<sequence length="85" mass="10030">MRHRIYSRLYGIMWHGCKIGRGQFTGGQPTFVFPECLKKVVRAIIQEDVRDYEDPVGPHVYRVTLQDLVDTKWPAVKKEKKNRKN</sequence>
<evidence type="ECO:0000313" key="2">
    <source>
        <dbReference type="Proteomes" id="UP001159405"/>
    </source>
</evidence>
<comment type="caution">
    <text evidence="1">The sequence shown here is derived from an EMBL/GenBank/DDBJ whole genome shotgun (WGS) entry which is preliminary data.</text>
</comment>
<name>A0ABN8S2W9_9CNID</name>
<protein>
    <submittedName>
        <fullName evidence="1">Uncharacterized protein</fullName>
    </submittedName>
</protein>
<accession>A0ABN8S2W9</accession>
<dbReference type="EMBL" id="CALNXK010000450">
    <property type="protein sequence ID" value="CAH3185918.1"/>
    <property type="molecule type" value="Genomic_DNA"/>
</dbReference>
<keyword evidence="2" id="KW-1185">Reference proteome</keyword>
<organism evidence="1 2">
    <name type="scientific">Porites lobata</name>
    <dbReference type="NCBI Taxonomy" id="104759"/>
    <lineage>
        <taxon>Eukaryota</taxon>
        <taxon>Metazoa</taxon>
        <taxon>Cnidaria</taxon>
        <taxon>Anthozoa</taxon>
        <taxon>Hexacorallia</taxon>
        <taxon>Scleractinia</taxon>
        <taxon>Fungiina</taxon>
        <taxon>Poritidae</taxon>
        <taxon>Porites</taxon>
    </lineage>
</organism>
<gene>
    <name evidence="1" type="ORF">PLOB_00033761</name>
</gene>